<accession>A0A803LMP9</accession>
<dbReference type="EnsemblPlants" id="AUR62015560-RA">
    <property type="protein sequence ID" value="AUR62015560-RA:cds"/>
    <property type="gene ID" value="AUR62015560"/>
</dbReference>
<sequence length="111" mass="12112">MGCAKSAVAREKALFMPFFFVRRNSIVFEEPWQSREVGVLGFVKLVHDYSEHMKAVSCVSNRAGGVSRGSWVLPDAGVVRINTDAAVFEGWGVGLATVIRDCHGVILDVIS</sequence>
<proteinExistence type="predicted"/>
<name>A0A803LMP9_CHEQI</name>
<keyword evidence="2" id="KW-1185">Reference proteome</keyword>
<evidence type="ECO:0008006" key="3">
    <source>
        <dbReference type="Google" id="ProtNLM"/>
    </source>
</evidence>
<organism evidence="1 2">
    <name type="scientific">Chenopodium quinoa</name>
    <name type="common">Quinoa</name>
    <dbReference type="NCBI Taxonomy" id="63459"/>
    <lineage>
        <taxon>Eukaryota</taxon>
        <taxon>Viridiplantae</taxon>
        <taxon>Streptophyta</taxon>
        <taxon>Embryophyta</taxon>
        <taxon>Tracheophyta</taxon>
        <taxon>Spermatophyta</taxon>
        <taxon>Magnoliopsida</taxon>
        <taxon>eudicotyledons</taxon>
        <taxon>Gunneridae</taxon>
        <taxon>Pentapetalae</taxon>
        <taxon>Caryophyllales</taxon>
        <taxon>Chenopodiaceae</taxon>
        <taxon>Chenopodioideae</taxon>
        <taxon>Atripliceae</taxon>
        <taxon>Chenopodium</taxon>
    </lineage>
</organism>
<evidence type="ECO:0000313" key="1">
    <source>
        <dbReference type="EnsemblPlants" id="AUR62015560-RA:cds"/>
    </source>
</evidence>
<evidence type="ECO:0000313" key="2">
    <source>
        <dbReference type="Proteomes" id="UP000596660"/>
    </source>
</evidence>
<dbReference type="Proteomes" id="UP000596660">
    <property type="component" value="Unplaced"/>
</dbReference>
<reference evidence="1" key="1">
    <citation type="journal article" date="2017" name="Nature">
        <title>The genome of Chenopodium quinoa.</title>
        <authorList>
            <person name="Jarvis D.E."/>
            <person name="Ho Y.S."/>
            <person name="Lightfoot D.J."/>
            <person name="Schmoeckel S.M."/>
            <person name="Li B."/>
            <person name="Borm T.J.A."/>
            <person name="Ohyanagi H."/>
            <person name="Mineta K."/>
            <person name="Michell C.T."/>
            <person name="Saber N."/>
            <person name="Kharbatia N.M."/>
            <person name="Rupper R.R."/>
            <person name="Sharp A.R."/>
            <person name="Dally N."/>
            <person name="Boughton B.A."/>
            <person name="Woo Y.H."/>
            <person name="Gao G."/>
            <person name="Schijlen E.G.W.M."/>
            <person name="Guo X."/>
            <person name="Momin A.A."/>
            <person name="Negrao S."/>
            <person name="Al-Babili S."/>
            <person name="Gehring C."/>
            <person name="Roessner U."/>
            <person name="Jung C."/>
            <person name="Murphy K."/>
            <person name="Arold S.T."/>
            <person name="Gojobori T."/>
            <person name="van der Linden C.G."/>
            <person name="van Loo E.N."/>
            <person name="Jellen E.N."/>
            <person name="Maughan P.J."/>
            <person name="Tester M."/>
        </authorList>
    </citation>
    <scope>NUCLEOTIDE SEQUENCE [LARGE SCALE GENOMIC DNA]</scope>
    <source>
        <strain evidence="1">cv. PI 614886</strain>
    </source>
</reference>
<dbReference type="AlphaFoldDB" id="A0A803LMP9"/>
<dbReference type="Gramene" id="AUR62015560-RA">
    <property type="protein sequence ID" value="AUR62015560-RA:cds"/>
    <property type="gene ID" value="AUR62015560"/>
</dbReference>
<protein>
    <recommendedName>
        <fullName evidence="3">RNase H type-1 domain-containing protein</fullName>
    </recommendedName>
</protein>
<reference evidence="1" key="2">
    <citation type="submission" date="2021-03" db="UniProtKB">
        <authorList>
            <consortium name="EnsemblPlants"/>
        </authorList>
    </citation>
    <scope>IDENTIFICATION</scope>
</reference>